<evidence type="ECO:0000313" key="2">
    <source>
        <dbReference type="Proteomes" id="UP000789423"/>
    </source>
</evidence>
<evidence type="ECO:0000313" key="1">
    <source>
        <dbReference type="EMBL" id="CAG9615039.1"/>
    </source>
</evidence>
<proteinExistence type="predicted"/>
<keyword evidence="2" id="KW-1185">Reference proteome</keyword>
<dbReference type="EMBL" id="CAKJTI010000051">
    <property type="protein sequence ID" value="CAG9615039.1"/>
    <property type="molecule type" value="Genomic_DNA"/>
</dbReference>
<sequence>MKMRKFVSNKFIIKYNLEHAYFKRVLRSCFSMESIGDM</sequence>
<name>A0ABM8YGQ6_9BACI</name>
<dbReference type="Proteomes" id="UP000789423">
    <property type="component" value="Unassembled WGS sequence"/>
</dbReference>
<gene>
    <name evidence="1" type="ORF">BACCIP111899_04275</name>
</gene>
<accession>A0ABM8YGQ6</accession>
<reference evidence="1 2" key="1">
    <citation type="submission" date="2021-10" db="EMBL/GenBank/DDBJ databases">
        <authorList>
            <person name="Criscuolo A."/>
        </authorList>
    </citation>
    <scope>NUCLEOTIDE SEQUENCE [LARGE SCALE GENOMIC DNA]</scope>
    <source>
        <strain evidence="2">CIP 111899</strain>
    </source>
</reference>
<comment type="caution">
    <text evidence="1">The sequence shown here is derived from an EMBL/GenBank/DDBJ whole genome shotgun (WGS) entry which is preliminary data.</text>
</comment>
<organism evidence="1 2">
    <name type="scientific">Bacillus rhizoplanae</name>
    <dbReference type="NCBI Taxonomy" id="2880966"/>
    <lineage>
        <taxon>Bacteria</taxon>
        <taxon>Bacillati</taxon>
        <taxon>Bacillota</taxon>
        <taxon>Bacilli</taxon>
        <taxon>Bacillales</taxon>
        <taxon>Bacillaceae</taxon>
        <taxon>Bacillus</taxon>
    </lineage>
</organism>
<protein>
    <submittedName>
        <fullName evidence="1">Uncharacterized protein</fullName>
    </submittedName>
</protein>